<keyword evidence="4" id="KW-1185">Reference proteome</keyword>
<dbReference type="Pfam" id="PF03237">
    <property type="entry name" value="Terminase_6N"/>
    <property type="match status" value="1"/>
</dbReference>
<protein>
    <submittedName>
        <fullName evidence="3">Terminase</fullName>
    </submittedName>
</protein>
<proteinExistence type="predicted"/>
<feature type="domain" description="Terminase large subunit gp17-like C-terminal" evidence="2">
    <location>
        <begin position="257"/>
        <end position="418"/>
    </location>
</feature>
<dbReference type="EMBL" id="VOSO01000014">
    <property type="protein sequence ID" value="MCC7659899.1"/>
    <property type="molecule type" value="Genomic_DNA"/>
</dbReference>
<name>A0ABS8J7B5_9GAMM</name>
<evidence type="ECO:0000256" key="1">
    <source>
        <dbReference type="ARBA" id="ARBA00022612"/>
    </source>
</evidence>
<keyword evidence="1" id="KW-1188">Viral release from host cell</keyword>
<dbReference type="InterPro" id="IPR035421">
    <property type="entry name" value="Terminase_6C"/>
</dbReference>
<dbReference type="Gene3D" id="3.40.50.300">
    <property type="entry name" value="P-loop containing nucleotide triphosphate hydrolases"/>
    <property type="match status" value="1"/>
</dbReference>
<sequence length="436" mass="49707">MMIAPTLNIPQARFLAMPHKFKAYVAGFGSGKTWVGCGGICKGMWEFPRINQGYFAPTYPQIRDIFYPTVEEVAHDWGMRVQINESNKEVHFYAGRQYRGTTICRSMEKPETIVGFKIGNALIDELDVMKKEKAQKAWRKIIARMRYKVDGLRNGIDVTTTPEGFKFVWLQFVKEVRDKPELATLYGLVQASTFDNEKNLPPDYIPSLMGSYPPELIKAYLRGQFTNLTSGTIYHQFDRRLNNCDEVEQPGEPLYIGMDFNVGKMAGIVHVLRLGLPCAVNEIINAYDTPDMIRIIKERFWLYDGADYCKVREIYIYPDASGDSRKSNNASKTDIAQLQDAGFNVIVDNANPPVKDRINAMNAMFCNANGERRYKVNVARCPVYTECLEQQVWDEKTGEPDKKSDNDHPNDGAGYYIHKTFPIIKPVTNLNIGFAY</sequence>
<accession>A0ABS8J7B5</accession>
<gene>
    <name evidence="3" type="ORF">FUU20_14260</name>
</gene>
<dbReference type="RefSeq" id="WP_230490398.1">
    <property type="nucleotide sequence ID" value="NZ_VOSN01000022.1"/>
</dbReference>
<evidence type="ECO:0000259" key="2">
    <source>
        <dbReference type="Pfam" id="PF17289"/>
    </source>
</evidence>
<reference evidence="3 4" key="1">
    <citation type="submission" date="2019-08" db="EMBL/GenBank/DDBJ databases">
        <title>Genome sequencing of Psyttalia spp.-associated microbial isolates reveals a potentially novel species in the Serratia genus.</title>
        <authorList>
            <person name="Tannieres-Laurent M."/>
            <person name="Sparks M.E."/>
            <person name="Blackburn M.B."/>
            <person name="Gundersen-Rindal D.E."/>
            <person name="Bon M.-C."/>
        </authorList>
    </citation>
    <scope>NUCLEOTIDE SEQUENCE [LARGE SCALE GENOMIC DNA]</scope>
    <source>
        <strain evidence="4">Pon4B</strain>
    </source>
</reference>
<dbReference type="InterPro" id="IPR027417">
    <property type="entry name" value="P-loop_NTPase"/>
</dbReference>
<evidence type="ECO:0000313" key="3">
    <source>
        <dbReference type="EMBL" id="MCC7659899.1"/>
    </source>
</evidence>
<evidence type="ECO:0000313" key="4">
    <source>
        <dbReference type="Proteomes" id="UP001199135"/>
    </source>
</evidence>
<dbReference type="Proteomes" id="UP001199135">
    <property type="component" value="Unassembled WGS sequence"/>
</dbReference>
<dbReference type="Pfam" id="PF17289">
    <property type="entry name" value="Terminase_6C"/>
    <property type="match status" value="1"/>
</dbReference>
<organism evidence="3 4">
    <name type="scientific">Serratia montpellierensis</name>
    <dbReference type="NCBI Taxonomy" id="2598730"/>
    <lineage>
        <taxon>Bacteria</taxon>
        <taxon>Pseudomonadati</taxon>
        <taxon>Pseudomonadota</taxon>
        <taxon>Gammaproteobacteria</taxon>
        <taxon>Enterobacterales</taxon>
        <taxon>Yersiniaceae</taxon>
        <taxon>Serratia</taxon>
    </lineage>
</organism>
<dbReference type="Gene3D" id="3.30.420.280">
    <property type="match status" value="1"/>
</dbReference>
<comment type="caution">
    <text evidence="3">The sequence shown here is derived from an EMBL/GenBank/DDBJ whole genome shotgun (WGS) entry which is preliminary data.</text>
</comment>